<keyword evidence="3" id="KW-1185">Reference proteome</keyword>
<evidence type="ECO:0000313" key="3">
    <source>
        <dbReference type="Proteomes" id="UP000719766"/>
    </source>
</evidence>
<evidence type="ECO:0000313" key="2">
    <source>
        <dbReference type="EMBL" id="KAG1794250.1"/>
    </source>
</evidence>
<evidence type="ECO:0000256" key="1">
    <source>
        <dbReference type="SAM" id="MobiDB-lite"/>
    </source>
</evidence>
<feature type="compositionally biased region" description="Basic and acidic residues" evidence="1">
    <location>
        <begin position="204"/>
        <end position="232"/>
    </location>
</feature>
<feature type="region of interest" description="Disordered" evidence="1">
    <location>
        <begin position="273"/>
        <end position="293"/>
    </location>
</feature>
<gene>
    <name evidence="2" type="ORF">HD556DRAFT_1443200</name>
</gene>
<reference evidence="2" key="1">
    <citation type="journal article" date="2020" name="New Phytol.">
        <title>Comparative genomics reveals dynamic genome evolution in host specialist ectomycorrhizal fungi.</title>
        <authorList>
            <person name="Lofgren L.A."/>
            <person name="Nguyen N.H."/>
            <person name="Vilgalys R."/>
            <person name="Ruytinx J."/>
            <person name="Liao H.L."/>
            <person name="Branco S."/>
            <person name="Kuo A."/>
            <person name="LaButti K."/>
            <person name="Lipzen A."/>
            <person name="Andreopoulos W."/>
            <person name="Pangilinan J."/>
            <person name="Riley R."/>
            <person name="Hundley H."/>
            <person name="Na H."/>
            <person name="Barry K."/>
            <person name="Grigoriev I.V."/>
            <person name="Stajich J.E."/>
            <person name="Kennedy P.G."/>
        </authorList>
    </citation>
    <scope>NUCLEOTIDE SEQUENCE</scope>
    <source>
        <strain evidence="2">S12</strain>
    </source>
</reference>
<proteinExistence type="predicted"/>
<organism evidence="2 3">
    <name type="scientific">Suillus plorans</name>
    <dbReference type="NCBI Taxonomy" id="116603"/>
    <lineage>
        <taxon>Eukaryota</taxon>
        <taxon>Fungi</taxon>
        <taxon>Dikarya</taxon>
        <taxon>Basidiomycota</taxon>
        <taxon>Agaricomycotina</taxon>
        <taxon>Agaricomycetes</taxon>
        <taxon>Agaricomycetidae</taxon>
        <taxon>Boletales</taxon>
        <taxon>Suillineae</taxon>
        <taxon>Suillaceae</taxon>
        <taxon>Suillus</taxon>
    </lineage>
</organism>
<protein>
    <recommendedName>
        <fullName evidence="4">Myb-like domain-containing protein</fullName>
    </recommendedName>
</protein>
<feature type="region of interest" description="Disordered" evidence="1">
    <location>
        <begin position="190"/>
        <end position="232"/>
    </location>
</feature>
<dbReference type="RefSeq" id="XP_041160478.1">
    <property type="nucleotide sequence ID" value="XM_041306569.1"/>
</dbReference>
<dbReference type="Proteomes" id="UP000719766">
    <property type="component" value="Unassembled WGS sequence"/>
</dbReference>
<dbReference type="OrthoDB" id="2688093at2759"/>
<evidence type="ECO:0008006" key="4">
    <source>
        <dbReference type="Google" id="ProtNLM"/>
    </source>
</evidence>
<accession>A0A9P7DIJ2</accession>
<dbReference type="EMBL" id="JABBWE010000027">
    <property type="protein sequence ID" value="KAG1794250.1"/>
    <property type="molecule type" value="Genomic_DNA"/>
</dbReference>
<dbReference type="GeneID" id="64600333"/>
<feature type="compositionally biased region" description="Pro residues" evidence="1">
    <location>
        <begin position="273"/>
        <end position="291"/>
    </location>
</feature>
<sequence length="338" mass="37186">MVRGKKSAPECQDPETKDRCFWTLDDETHLIQYIATHRAKGGNGMNFDKTFWTSASNETSKHTTQGAPKTIDACQSKWVRLRSTFGVVDSIATYSGWEYSLEHGANITAESETVWTDYMGSSKGSARVRVTRAGHGYGYYWGTGTGWDSKTRALTPDAILPACTLQPAPPPTPAPNAPSQVHQLHVHSARARNASTSVDAMQTHADDTRRRKDKRIEEGRRDGIEMKEERGTRGDETLGTLKVSTHIEDSTPSNNDDVIRVTSPAPIFVRPALTPPPAFTPTPPSTTPTPPTIHDADATILDANATIHDTNRLHSSFLCHPHMFESRQHSLTCAGHMC</sequence>
<dbReference type="AlphaFoldDB" id="A0A9P7DIJ2"/>
<comment type="caution">
    <text evidence="2">The sequence shown here is derived from an EMBL/GenBank/DDBJ whole genome shotgun (WGS) entry which is preliminary data.</text>
</comment>
<name>A0A9P7DIJ2_9AGAM</name>